<keyword evidence="2" id="KW-0732">Signal</keyword>
<reference evidence="4 5" key="1">
    <citation type="submission" date="2020-06" db="EMBL/GenBank/DDBJ databases">
        <authorList>
            <person name="Li R."/>
            <person name="Bekaert M."/>
        </authorList>
    </citation>
    <scope>NUCLEOTIDE SEQUENCE [LARGE SCALE GENOMIC DNA]</scope>
    <source>
        <strain evidence="5">wild</strain>
    </source>
</reference>
<sequence length="384" mass="44221">MEAINIRTDKTVNLIDFSWRNLKAMPVFLHNLTTDLNLQGNFIQAVPVWSFKKSRKLKRIDLSQNSLTMIERDAFGGLVELTHLDLSTNRLTTDSLPVDIFKGLISLQELAINYNYDYNENSNFQSEISIIKSLVRLRIDLSTRQHIGKCLCKLSNLQEIQISAHHGQIYSEYSFQNLKCQLIEVLIIDSVASLTPNTFISFPNLKTLRVNIKILSAAEDVIGNVFKSLKVFKGRNMTELTITGNPMRNGFVMDHPHFEVLQNICLQKLVLVGDSILGIKFRPFERYALKENCLQELIMSNNVMVDRKDDYLFVFCAFKHLKIIRIPHMIVRKRRNKRSRSAVDDLSYTVCLPKTLEQLDLHSPVKNYKCNCCQRVTFKNSKSG</sequence>
<evidence type="ECO:0000256" key="2">
    <source>
        <dbReference type="ARBA" id="ARBA00022729"/>
    </source>
</evidence>
<dbReference type="PANTHER" id="PTHR24373">
    <property type="entry name" value="SLIT RELATED LEUCINE-RICH REPEAT NEURONAL PROTEIN"/>
    <property type="match status" value="1"/>
</dbReference>
<accession>A0A6J8CKQ2</accession>
<dbReference type="SMART" id="SM00369">
    <property type="entry name" value="LRR_TYP"/>
    <property type="match status" value="3"/>
</dbReference>
<proteinExistence type="predicted"/>
<evidence type="ECO:0000313" key="4">
    <source>
        <dbReference type="EMBL" id="CAC5397028.1"/>
    </source>
</evidence>
<dbReference type="Pfam" id="PF13855">
    <property type="entry name" value="LRR_8"/>
    <property type="match status" value="1"/>
</dbReference>
<evidence type="ECO:0000256" key="3">
    <source>
        <dbReference type="ARBA" id="ARBA00022737"/>
    </source>
</evidence>
<keyword evidence="1" id="KW-0433">Leucine-rich repeat</keyword>
<dbReference type="OrthoDB" id="6130468at2759"/>
<gene>
    <name evidence="4" type="ORF">MCOR_31513</name>
</gene>
<organism evidence="4 5">
    <name type="scientific">Mytilus coruscus</name>
    <name type="common">Sea mussel</name>
    <dbReference type="NCBI Taxonomy" id="42192"/>
    <lineage>
        <taxon>Eukaryota</taxon>
        <taxon>Metazoa</taxon>
        <taxon>Spiralia</taxon>
        <taxon>Lophotrochozoa</taxon>
        <taxon>Mollusca</taxon>
        <taxon>Bivalvia</taxon>
        <taxon>Autobranchia</taxon>
        <taxon>Pteriomorphia</taxon>
        <taxon>Mytilida</taxon>
        <taxon>Mytiloidea</taxon>
        <taxon>Mytilidae</taxon>
        <taxon>Mytilinae</taxon>
        <taxon>Mytilus</taxon>
    </lineage>
</organism>
<dbReference type="EMBL" id="CACVKT020005663">
    <property type="protein sequence ID" value="CAC5397028.1"/>
    <property type="molecule type" value="Genomic_DNA"/>
</dbReference>
<evidence type="ECO:0000313" key="5">
    <source>
        <dbReference type="Proteomes" id="UP000507470"/>
    </source>
</evidence>
<dbReference type="SUPFAM" id="SSF52058">
    <property type="entry name" value="L domain-like"/>
    <property type="match status" value="1"/>
</dbReference>
<dbReference type="Gene3D" id="3.80.10.10">
    <property type="entry name" value="Ribonuclease Inhibitor"/>
    <property type="match status" value="1"/>
</dbReference>
<dbReference type="InterPro" id="IPR032675">
    <property type="entry name" value="LRR_dom_sf"/>
</dbReference>
<dbReference type="InterPro" id="IPR026906">
    <property type="entry name" value="LRR_5"/>
</dbReference>
<protein>
    <submittedName>
        <fullName evidence="4">SLIT3</fullName>
    </submittedName>
</protein>
<dbReference type="InterPro" id="IPR003591">
    <property type="entry name" value="Leu-rich_rpt_typical-subtyp"/>
</dbReference>
<evidence type="ECO:0000256" key="1">
    <source>
        <dbReference type="ARBA" id="ARBA00022614"/>
    </source>
</evidence>
<dbReference type="InterPro" id="IPR001611">
    <property type="entry name" value="Leu-rich_rpt"/>
</dbReference>
<name>A0A6J8CKQ2_MYTCO</name>
<dbReference type="AlphaFoldDB" id="A0A6J8CKQ2"/>
<dbReference type="PANTHER" id="PTHR24373:SF391">
    <property type="entry name" value="AGAP006644-PA"/>
    <property type="match status" value="1"/>
</dbReference>
<keyword evidence="5" id="KW-1185">Reference proteome</keyword>
<dbReference type="Pfam" id="PF13306">
    <property type="entry name" value="LRR_5"/>
    <property type="match status" value="1"/>
</dbReference>
<dbReference type="Proteomes" id="UP000507470">
    <property type="component" value="Unassembled WGS sequence"/>
</dbReference>
<keyword evidence="3" id="KW-0677">Repeat</keyword>
<dbReference type="InterPro" id="IPR050328">
    <property type="entry name" value="Dev_Immune_Receptor"/>
</dbReference>